<evidence type="ECO:0000259" key="1">
    <source>
        <dbReference type="Pfam" id="PF06985"/>
    </source>
</evidence>
<keyword evidence="3" id="KW-1185">Reference proteome</keyword>
<evidence type="ECO:0000313" key="3">
    <source>
        <dbReference type="Proteomes" id="UP000799428"/>
    </source>
</evidence>
<name>A0A6G1KLZ4_9PLEO</name>
<sequence length="520" mass="58677">MSLSSRFSGPVGLEIGSRPDVAEHSGSHHCIARVRSWLETCKRDHPECSFVSPSPDSTSFLPKRIVDVGDGNSLPRLCSSSTITTQNRSYIALSHCWGSIQTYTTEKRTIGDRMRSMPWNEIPKTFMDAIFVARSLGIRFLWIDSLCIIQDDMDDWTEESSKMSYIYAQATLTIAAAAARDDTEGFIAQRNFGATVSVLGRGHPLRFRQAIHDNLASIGPLVQRAWVFQERLLSRRVLFYEEHEMVWECRRAKQCECGSWLPHDTYRTDQKRRDAYAWWHLSVVPQYTRLQITKTTDRFPALSGLATAFRHRIQDTYMAGLWLRHIIRGLLWRPVSTGTLPGVYLAPSWSWASLNGPINYESRYLEGIELAEFIGCQVDNATVDSTGGVSYGELSLRCPVLDIQCTSTGNYSSYGYINAHTTRHVDAHICLDTPSMPLDVLTADGWKRTCVRSNTFVTLDSRCTLYLSALKKFGPFRVMCKGIVLGLSSSRQGAFERVGYWMGDDIRSLPGACIRDITIV</sequence>
<dbReference type="OrthoDB" id="3486565at2759"/>
<evidence type="ECO:0000313" key="2">
    <source>
        <dbReference type="EMBL" id="KAF2713411.1"/>
    </source>
</evidence>
<accession>A0A6G1KLZ4</accession>
<reference evidence="2" key="1">
    <citation type="journal article" date="2020" name="Stud. Mycol.">
        <title>101 Dothideomycetes genomes: a test case for predicting lifestyles and emergence of pathogens.</title>
        <authorList>
            <person name="Haridas S."/>
            <person name="Albert R."/>
            <person name="Binder M."/>
            <person name="Bloem J."/>
            <person name="Labutti K."/>
            <person name="Salamov A."/>
            <person name="Andreopoulos B."/>
            <person name="Baker S."/>
            <person name="Barry K."/>
            <person name="Bills G."/>
            <person name="Bluhm B."/>
            <person name="Cannon C."/>
            <person name="Castanera R."/>
            <person name="Culley D."/>
            <person name="Daum C."/>
            <person name="Ezra D."/>
            <person name="Gonzalez J."/>
            <person name="Henrissat B."/>
            <person name="Kuo A."/>
            <person name="Liang C."/>
            <person name="Lipzen A."/>
            <person name="Lutzoni F."/>
            <person name="Magnuson J."/>
            <person name="Mondo S."/>
            <person name="Nolan M."/>
            <person name="Ohm R."/>
            <person name="Pangilinan J."/>
            <person name="Park H.-J."/>
            <person name="Ramirez L."/>
            <person name="Alfaro M."/>
            <person name="Sun H."/>
            <person name="Tritt A."/>
            <person name="Yoshinaga Y."/>
            <person name="Zwiers L.-H."/>
            <person name="Turgeon B."/>
            <person name="Goodwin S."/>
            <person name="Spatafora J."/>
            <person name="Crous P."/>
            <person name="Grigoriev I."/>
        </authorList>
    </citation>
    <scope>NUCLEOTIDE SEQUENCE</scope>
    <source>
        <strain evidence="2">CBS 279.74</strain>
    </source>
</reference>
<organism evidence="2 3">
    <name type="scientific">Pleomassaria siparia CBS 279.74</name>
    <dbReference type="NCBI Taxonomy" id="1314801"/>
    <lineage>
        <taxon>Eukaryota</taxon>
        <taxon>Fungi</taxon>
        <taxon>Dikarya</taxon>
        <taxon>Ascomycota</taxon>
        <taxon>Pezizomycotina</taxon>
        <taxon>Dothideomycetes</taxon>
        <taxon>Pleosporomycetidae</taxon>
        <taxon>Pleosporales</taxon>
        <taxon>Pleomassariaceae</taxon>
        <taxon>Pleomassaria</taxon>
    </lineage>
</organism>
<gene>
    <name evidence="2" type="ORF">K504DRAFT_371125</name>
</gene>
<dbReference type="AlphaFoldDB" id="A0A6G1KLZ4"/>
<dbReference type="InterPro" id="IPR010730">
    <property type="entry name" value="HET"/>
</dbReference>
<dbReference type="Proteomes" id="UP000799428">
    <property type="component" value="Unassembled WGS sequence"/>
</dbReference>
<dbReference type="EMBL" id="MU005765">
    <property type="protein sequence ID" value="KAF2713411.1"/>
    <property type="molecule type" value="Genomic_DNA"/>
</dbReference>
<dbReference type="PANTHER" id="PTHR33112">
    <property type="entry name" value="DOMAIN PROTEIN, PUTATIVE-RELATED"/>
    <property type="match status" value="1"/>
</dbReference>
<proteinExistence type="predicted"/>
<dbReference type="PANTHER" id="PTHR33112:SF16">
    <property type="entry name" value="HETEROKARYON INCOMPATIBILITY DOMAIN-CONTAINING PROTEIN"/>
    <property type="match status" value="1"/>
</dbReference>
<protein>
    <submittedName>
        <fullName evidence="2">HET-domain-containing protein</fullName>
    </submittedName>
</protein>
<feature type="domain" description="Heterokaryon incompatibility" evidence="1">
    <location>
        <begin position="90"/>
        <end position="230"/>
    </location>
</feature>
<dbReference type="Pfam" id="PF06985">
    <property type="entry name" value="HET"/>
    <property type="match status" value="1"/>
</dbReference>